<keyword evidence="3" id="KW-0812">Transmembrane</keyword>
<feature type="region of interest" description="Disordered" evidence="8">
    <location>
        <begin position="120"/>
        <end position="140"/>
    </location>
</feature>
<dbReference type="Pfam" id="PF02416">
    <property type="entry name" value="TatA_B_E"/>
    <property type="match status" value="1"/>
</dbReference>
<evidence type="ECO:0000256" key="2">
    <source>
        <dbReference type="ARBA" id="ARBA00022448"/>
    </source>
</evidence>
<sequence>MFDINGGEALILLVVAVVVIGPERLPHYAEQLGRWVRQLRAFTQDARRRVDEELGVDTTGVDWQALDPRRYDPRRIVRDALLDDLNDLGAALKSTPTGRTYTSGAAGAVDAADAVAAGGAGGVADRVGSVPTAPFDDEAT</sequence>
<keyword evidence="6" id="KW-0811">Translocation</keyword>
<comment type="subcellular location">
    <subcellularLocation>
        <location evidence="1">Membrane</location>
        <topology evidence="1">Single-pass membrane protein</topology>
    </subcellularLocation>
</comment>
<name>A0A1J5QCH9_9ZZZZ</name>
<evidence type="ECO:0000256" key="8">
    <source>
        <dbReference type="SAM" id="MobiDB-lite"/>
    </source>
</evidence>
<organism evidence="9">
    <name type="scientific">mine drainage metagenome</name>
    <dbReference type="NCBI Taxonomy" id="410659"/>
    <lineage>
        <taxon>unclassified sequences</taxon>
        <taxon>metagenomes</taxon>
        <taxon>ecological metagenomes</taxon>
    </lineage>
</organism>
<gene>
    <name evidence="9" type="primary">tatB_10</name>
    <name evidence="9" type="ORF">GALL_371170</name>
</gene>
<evidence type="ECO:0000256" key="6">
    <source>
        <dbReference type="ARBA" id="ARBA00023010"/>
    </source>
</evidence>
<reference evidence="9" key="1">
    <citation type="submission" date="2016-10" db="EMBL/GenBank/DDBJ databases">
        <title>Sequence of Gallionella enrichment culture.</title>
        <authorList>
            <person name="Poehlein A."/>
            <person name="Muehling M."/>
            <person name="Daniel R."/>
        </authorList>
    </citation>
    <scope>NUCLEOTIDE SEQUENCE</scope>
</reference>
<evidence type="ECO:0000256" key="1">
    <source>
        <dbReference type="ARBA" id="ARBA00004167"/>
    </source>
</evidence>
<evidence type="ECO:0000256" key="4">
    <source>
        <dbReference type="ARBA" id="ARBA00022927"/>
    </source>
</evidence>
<dbReference type="Gene3D" id="1.20.5.3310">
    <property type="match status" value="1"/>
</dbReference>
<proteinExistence type="predicted"/>
<evidence type="ECO:0000256" key="5">
    <source>
        <dbReference type="ARBA" id="ARBA00022989"/>
    </source>
</evidence>
<keyword evidence="4" id="KW-0653">Protein transport</keyword>
<dbReference type="EMBL" id="MLJW01000967">
    <property type="protein sequence ID" value="OIQ81120.1"/>
    <property type="molecule type" value="Genomic_DNA"/>
</dbReference>
<dbReference type="PRINTS" id="PR01506">
    <property type="entry name" value="TATBPROTEIN"/>
</dbReference>
<keyword evidence="2" id="KW-0813">Transport</keyword>
<keyword evidence="5" id="KW-1133">Transmembrane helix</keyword>
<evidence type="ECO:0000256" key="3">
    <source>
        <dbReference type="ARBA" id="ARBA00022692"/>
    </source>
</evidence>
<evidence type="ECO:0000256" key="7">
    <source>
        <dbReference type="ARBA" id="ARBA00023136"/>
    </source>
</evidence>
<dbReference type="PANTHER" id="PTHR33162:SF1">
    <property type="entry name" value="SEC-INDEPENDENT PROTEIN TRANSLOCASE PROTEIN TATA, CHLOROPLASTIC"/>
    <property type="match status" value="1"/>
</dbReference>
<dbReference type="InterPro" id="IPR003369">
    <property type="entry name" value="TatA/B/E"/>
</dbReference>
<keyword evidence="7" id="KW-0472">Membrane</keyword>
<protein>
    <submittedName>
        <fullName evidence="9">Sec-independent protein translocase protein TatB</fullName>
    </submittedName>
</protein>
<evidence type="ECO:0000313" key="9">
    <source>
        <dbReference type="EMBL" id="OIQ81120.1"/>
    </source>
</evidence>
<dbReference type="GO" id="GO:0016020">
    <property type="term" value="C:membrane"/>
    <property type="evidence" value="ECO:0007669"/>
    <property type="project" value="UniProtKB-SubCell"/>
</dbReference>
<dbReference type="PANTHER" id="PTHR33162">
    <property type="entry name" value="SEC-INDEPENDENT PROTEIN TRANSLOCASE PROTEIN TATA, CHLOROPLASTIC"/>
    <property type="match status" value="1"/>
</dbReference>
<accession>A0A1J5QCH9</accession>
<dbReference type="GO" id="GO:0015031">
    <property type="term" value="P:protein transport"/>
    <property type="evidence" value="ECO:0007669"/>
    <property type="project" value="UniProtKB-KW"/>
</dbReference>
<comment type="caution">
    <text evidence="9">The sequence shown here is derived from an EMBL/GenBank/DDBJ whole genome shotgun (WGS) entry which is preliminary data.</text>
</comment>
<dbReference type="AlphaFoldDB" id="A0A1J5QCH9"/>